<feature type="compositionally biased region" description="Low complexity" evidence="18">
    <location>
        <begin position="208"/>
        <end position="221"/>
    </location>
</feature>
<protein>
    <recommendedName>
        <fullName evidence="6">Postreplication repair E3 ubiquitin-protein ligase RAD18</fullName>
        <ecNumber evidence="5">2.3.2.27</ecNumber>
    </recommendedName>
    <alternativeName>
        <fullName evidence="16">RING-type E3 ubiquitin transferase RAD18</fullName>
    </alternativeName>
</protein>
<evidence type="ECO:0000256" key="1">
    <source>
        <dbReference type="ARBA" id="ARBA00000900"/>
    </source>
</evidence>
<keyword evidence="7 21" id="KW-0808">Transferase</keyword>
<keyword evidence="10 17" id="KW-0863">Zinc-finger</keyword>
<feature type="compositionally biased region" description="Basic residues" evidence="18">
    <location>
        <begin position="193"/>
        <end position="202"/>
    </location>
</feature>
<name>A0ABR4NAF7_9FUNG</name>
<keyword evidence="21" id="KW-0012">Acyltransferase</keyword>
<comment type="subcellular location">
    <subcellularLocation>
        <location evidence="2">Nucleus</location>
    </subcellularLocation>
</comment>
<dbReference type="PANTHER" id="PTHR14134">
    <property type="entry name" value="E3 UBIQUITIN-PROTEIN LIGASE RAD18"/>
    <property type="match status" value="1"/>
</dbReference>
<dbReference type="Gene3D" id="3.30.40.10">
    <property type="entry name" value="Zinc/RING finger domain, C3HC4 (zinc finger)"/>
    <property type="match status" value="1"/>
</dbReference>
<evidence type="ECO:0000259" key="20">
    <source>
        <dbReference type="PROSITE" id="PS50800"/>
    </source>
</evidence>
<feature type="compositionally biased region" description="Low complexity" evidence="18">
    <location>
        <begin position="131"/>
        <end position="142"/>
    </location>
</feature>
<dbReference type="PROSITE" id="PS50800">
    <property type="entry name" value="SAP"/>
    <property type="match status" value="1"/>
</dbReference>
<reference evidence="21 22" key="1">
    <citation type="submission" date="2023-09" db="EMBL/GenBank/DDBJ databases">
        <title>Pangenome analysis of Batrachochytrium dendrobatidis and related Chytrids.</title>
        <authorList>
            <person name="Yacoub M.N."/>
            <person name="Stajich J.E."/>
            <person name="James T.Y."/>
        </authorList>
    </citation>
    <scope>NUCLEOTIDE SEQUENCE [LARGE SCALE GENOMIC DNA]</scope>
    <source>
        <strain evidence="21 22">JEL0888</strain>
    </source>
</reference>
<dbReference type="EC" id="2.3.2.27" evidence="5"/>
<dbReference type="InterPro" id="IPR018957">
    <property type="entry name" value="Znf_C3HC4_RING-type"/>
</dbReference>
<evidence type="ECO:0000256" key="14">
    <source>
        <dbReference type="ARBA" id="ARBA00023204"/>
    </source>
</evidence>
<dbReference type="InterPro" id="IPR017907">
    <property type="entry name" value="Znf_RING_CS"/>
</dbReference>
<comment type="similarity">
    <text evidence="4">Belongs to the RAD18 family.</text>
</comment>
<dbReference type="SMART" id="SM00513">
    <property type="entry name" value="SAP"/>
    <property type="match status" value="1"/>
</dbReference>
<keyword evidence="15" id="KW-0539">Nucleus</keyword>
<evidence type="ECO:0000256" key="12">
    <source>
        <dbReference type="ARBA" id="ARBA00022833"/>
    </source>
</evidence>
<keyword evidence="12" id="KW-0862">Zinc</keyword>
<dbReference type="InterPro" id="IPR013083">
    <property type="entry name" value="Znf_RING/FYVE/PHD"/>
</dbReference>
<dbReference type="InterPro" id="IPR039577">
    <property type="entry name" value="Rad18"/>
</dbReference>
<evidence type="ECO:0000256" key="5">
    <source>
        <dbReference type="ARBA" id="ARBA00012483"/>
    </source>
</evidence>
<feature type="region of interest" description="Disordered" evidence="18">
    <location>
        <begin position="106"/>
        <end position="233"/>
    </location>
</feature>
<evidence type="ECO:0000256" key="4">
    <source>
        <dbReference type="ARBA" id="ARBA00009506"/>
    </source>
</evidence>
<evidence type="ECO:0000256" key="16">
    <source>
        <dbReference type="ARBA" id="ARBA00031783"/>
    </source>
</evidence>
<keyword evidence="13" id="KW-0238">DNA-binding</keyword>
<keyword evidence="9" id="KW-0227">DNA damage</keyword>
<dbReference type="PROSITE" id="PS50089">
    <property type="entry name" value="ZF_RING_2"/>
    <property type="match status" value="1"/>
</dbReference>
<dbReference type="InterPro" id="IPR006642">
    <property type="entry name" value="Rad18_UBZ4"/>
</dbReference>
<dbReference type="SMART" id="SM00734">
    <property type="entry name" value="ZnF_Rad18"/>
    <property type="match status" value="1"/>
</dbReference>
<comment type="caution">
    <text evidence="21">The sequence shown here is derived from an EMBL/GenBank/DDBJ whole genome shotgun (WGS) entry which is preliminary data.</text>
</comment>
<evidence type="ECO:0000256" key="9">
    <source>
        <dbReference type="ARBA" id="ARBA00022763"/>
    </source>
</evidence>
<keyword evidence="14" id="KW-0234">DNA repair</keyword>
<dbReference type="EMBL" id="JADGIZ020000016">
    <property type="protein sequence ID" value="KAL2916508.1"/>
    <property type="molecule type" value="Genomic_DNA"/>
</dbReference>
<evidence type="ECO:0000256" key="13">
    <source>
        <dbReference type="ARBA" id="ARBA00023125"/>
    </source>
</evidence>
<dbReference type="Proteomes" id="UP001527925">
    <property type="component" value="Unassembled WGS sequence"/>
</dbReference>
<proteinExistence type="inferred from homology"/>
<evidence type="ECO:0000256" key="10">
    <source>
        <dbReference type="ARBA" id="ARBA00022771"/>
    </source>
</evidence>
<evidence type="ECO:0000256" key="8">
    <source>
        <dbReference type="ARBA" id="ARBA00022723"/>
    </source>
</evidence>
<dbReference type="PROSITE" id="PS00518">
    <property type="entry name" value="ZF_RING_1"/>
    <property type="match status" value="1"/>
</dbReference>
<dbReference type="PANTHER" id="PTHR14134:SF2">
    <property type="entry name" value="E3 UBIQUITIN-PROTEIN LIGASE RAD18"/>
    <property type="match status" value="1"/>
</dbReference>
<gene>
    <name evidence="21" type="primary">RAD18</name>
    <name evidence="21" type="ORF">HK105_203941</name>
</gene>
<evidence type="ECO:0000256" key="2">
    <source>
        <dbReference type="ARBA" id="ARBA00004123"/>
    </source>
</evidence>
<comment type="pathway">
    <text evidence="3">Protein modification; protein ubiquitination.</text>
</comment>
<dbReference type="SUPFAM" id="SSF57850">
    <property type="entry name" value="RING/U-box"/>
    <property type="match status" value="1"/>
</dbReference>
<evidence type="ECO:0000256" key="18">
    <source>
        <dbReference type="SAM" id="MobiDB-lite"/>
    </source>
</evidence>
<feature type="region of interest" description="Disordered" evidence="18">
    <location>
        <begin position="436"/>
        <end position="476"/>
    </location>
</feature>
<evidence type="ECO:0000256" key="6">
    <source>
        <dbReference type="ARBA" id="ARBA00015551"/>
    </source>
</evidence>
<keyword evidence="8" id="KW-0479">Metal-binding</keyword>
<feature type="domain" description="SAP" evidence="20">
    <location>
        <begin position="297"/>
        <end position="331"/>
    </location>
</feature>
<organism evidence="21 22">
    <name type="scientific">Polyrhizophydium stewartii</name>
    <dbReference type="NCBI Taxonomy" id="2732419"/>
    <lineage>
        <taxon>Eukaryota</taxon>
        <taxon>Fungi</taxon>
        <taxon>Fungi incertae sedis</taxon>
        <taxon>Chytridiomycota</taxon>
        <taxon>Chytridiomycota incertae sedis</taxon>
        <taxon>Chytridiomycetes</taxon>
        <taxon>Rhizophydiales</taxon>
        <taxon>Rhizophydiales incertae sedis</taxon>
        <taxon>Polyrhizophydium</taxon>
    </lineage>
</organism>
<feature type="compositionally biased region" description="Polar residues" evidence="18">
    <location>
        <begin position="367"/>
        <end position="379"/>
    </location>
</feature>
<keyword evidence="22" id="KW-1185">Reference proteome</keyword>
<dbReference type="InterPro" id="IPR001841">
    <property type="entry name" value="Znf_RING"/>
</dbReference>
<evidence type="ECO:0000256" key="17">
    <source>
        <dbReference type="PROSITE-ProRule" id="PRU00175"/>
    </source>
</evidence>
<evidence type="ECO:0000256" key="3">
    <source>
        <dbReference type="ARBA" id="ARBA00004906"/>
    </source>
</evidence>
<dbReference type="Pfam" id="PF00097">
    <property type="entry name" value="zf-C3HC4"/>
    <property type="match status" value="1"/>
</dbReference>
<evidence type="ECO:0000259" key="19">
    <source>
        <dbReference type="PROSITE" id="PS50089"/>
    </source>
</evidence>
<sequence>MGDWPHELVPFAAMDESLRCAICKELLSAAMALPCVHSFCSLCIRRHFQRKLQCPSCRTPVQGVHVLKNNRLLDDLVAQFRAIRDHFRQPLIDLLAQRAAAAAASAASATSPGADGRKNLDGNLDDPNPLASQGADADAASGRPAVRSSKRRRTSAAPTHSQDARLHDPALDADIADNDSDSEFEDKPVKVLRPARPRRQQHSRIDQPGASSMISPSSSSSPLPPGPATPLSADRMLELQPQGDDAVDCPICAKRVLAKRLNAHLDNQCRSDVLAVLAVPSQTDTQPRRQPKPSVAYSILSDAKIRRKLEEDGLPTTGTRAALIRRHTEWTTLFNANLDSHAPRSDDALRAALAAWERAQAEDTKAVQASSFRPSTGSHDATPEDTMLVQSHVAKYAEEFEMLIQQIRDRKARRLREQAEAAAAGQASASELGASMATGPIASTPDADGAELVGGGFQPEDASLSSMAGGLADDTSSRALPCLDELELANSLLAQSDVTNAAAPDLSGPE</sequence>
<dbReference type="InterPro" id="IPR003034">
    <property type="entry name" value="SAP_dom"/>
</dbReference>
<evidence type="ECO:0000313" key="21">
    <source>
        <dbReference type="EMBL" id="KAL2916508.1"/>
    </source>
</evidence>
<evidence type="ECO:0000313" key="22">
    <source>
        <dbReference type="Proteomes" id="UP001527925"/>
    </source>
</evidence>
<feature type="compositionally biased region" description="Acidic residues" evidence="18">
    <location>
        <begin position="174"/>
        <end position="184"/>
    </location>
</feature>
<accession>A0ABR4NAF7</accession>
<evidence type="ECO:0000256" key="15">
    <source>
        <dbReference type="ARBA" id="ARBA00023242"/>
    </source>
</evidence>
<feature type="region of interest" description="Disordered" evidence="18">
    <location>
        <begin position="363"/>
        <end position="383"/>
    </location>
</feature>
<feature type="domain" description="RING-type" evidence="19">
    <location>
        <begin position="20"/>
        <end position="58"/>
    </location>
</feature>
<dbReference type="SMART" id="SM00184">
    <property type="entry name" value="RING"/>
    <property type="match status" value="1"/>
</dbReference>
<dbReference type="GO" id="GO:0061630">
    <property type="term" value="F:ubiquitin protein ligase activity"/>
    <property type="evidence" value="ECO:0007669"/>
    <property type="project" value="UniProtKB-EC"/>
</dbReference>
<comment type="catalytic activity">
    <reaction evidence="1">
        <text>S-ubiquitinyl-[E2 ubiquitin-conjugating enzyme]-L-cysteine + [acceptor protein]-L-lysine = [E2 ubiquitin-conjugating enzyme]-L-cysteine + N(6)-ubiquitinyl-[acceptor protein]-L-lysine.</text>
        <dbReference type="EC" id="2.3.2.27"/>
    </reaction>
</comment>
<evidence type="ECO:0000256" key="7">
    <source>
        <dbReference type="ARBA" id="ARBA00022679"/>
    </source>
</evidence>
<evidence type="ECO:0000256" key="11">
    <source>
        <dbReference type="ARBA" id="ARBA00022786"/>
    </source>
</evidence>
<keyword evidence="11" id="KW-0833">Ubl conjugation pathway</keyword>